<evidence type="ECO:0000256" key="7">
    <source>
        <dbReference type="ARBA" id="ARBA00023136"/>
    </source>
</evidence>
<feature type="domain" description="EGF-like" evidence="16">
    <location>
        <begin position="868"/>
        <end position="900"/>
    </location>
</feature>
<organism evidence="17 18">
    <name type="scientific">Meloidogyne graminicola</name>
    <dbReference type="NCBI Taxonomy" id="189291"/>
    <lineage>
        <taxon>Eukaryota</taxon>
        <taxon>Metazoa</taxon>
        <taxon>Ecdysozoa</taxon>
        <taxon>Nematoda</taxon>
        <taxon>Chromadorea</taxon>
        <taxon>Rhabditida</taxon>
        <taxon>Tylenchina</taxon>
        <taxon>Tylenchomorpha</taxon>
        <taxon>Tylenchoidea</taxon>
        <taxon>Meloidogynidae</taxon>
        <taxon>Meloidogyninae</taxon>
        <taxon>Meloidogyne</taxon>
    </lineage>
</organism>
<evidence type="ECO:0000256" key="8">
    <source>
        <dbReference type="ARBA" id="ARBA00023157"/>
    </source>
</evidence>
<feature type="domain" description="EGF-like" evidence="16">
    <location>
        <begin position="827"/>
        <end position="862"/>
    </location>
</feature>
<keyword evidence="5" id="KW-0677">Repeat</keyword>
<feature type="disulfide bond" evidence="11">
    <location>
        <begin position="222"/>
        <end position="237"/>
    </location>
</feature>
<dbReference type="SMART" id="SM00192">
    <property type="entry name" value="LDLa"/>
    <property type="match status" value="5"/>
</dbReference>
<evidence type="ECO:0000259" key="15">
    <source>
        <dbReference type="SMART" id="SM00179"/>
    </source>
</evidence>
<dbReference type="Gene3D" id="4.10.400.10">
    <property type="entry name" value="Low-density Lipoprotein Receptor"/>
    <property type="match status" value="5"/>
</dbReference>
<dbReference type="SUPFAM" id="SSF57196">
    <property type="entry name" value="EGF/Laminin"/>
    <property type="match status" value="2"/>
</dbReference>
<dbReference type="FunFam" id="4.10.400.10:FF:000145">
    <property type="entry name" value="Low-density lipoprotein RecePtor related"/>
    <property type="match status" value="1"/>
</dbReference>
<protein>
    <recommendedName>
        <fullName evidence="19">EGF-like domain-containing protein</fullName>
    </recommendedName>
</protein>
<feature type="transmembrane region" description="Helical" evidence="14">
    <location>
        <begin position="123"/>
        <end position="145"/>
    </location>
</feature>
<reference evidence="17" key="1">
    <citation type="journal article" date="2020" name="Ecol. Evol.">
        <title>Genome structure and content of the rice root-knot nematode (Meloidogyne graminicola).</title>
        <authorList>
            <person name="Phan N.T."/>
            <person name="Danchin E.G.J."/>
            <person name="Klopp C."/>
            <person name="Perfus-Barbeoch L."/>
            <person name="Kozlowski D.K."/>
            <person name="Koutsovoulos G.D."/>
            <person name="Lopez-Roques C."/>
            <person name="Bouchez O."/>
            <person name="Zahm M."/>
            <person name="Besnard G."/>
            <person name="Bellafiore S."/>
        </authorList>
    </citation>
    <scope>NUCLEOTIDE SEQUENCE</scope>
    <source>
        <strain evidence="17">VN-18</strain>
    </source>
</reference>
<sequence>MIAAMEAMNVIVTKLQDKPCDDWMFKCLNTGKCIPKGFTCDGDDDCGDRSDEVLFKKGFLLKINFKFSLNTYVRIDLETVPLRHEFRCSNHKCIPKRFFGNAIARMTVVMAVMNQNLNVIKLNAHVVGLGVLILTVVCPIGHFVMGRMIAETVLMNYLRVVQHVRNKANFDVLLLVNASPSAGYCSDNSDEIDEQCGGTSRPCSESEFRCNEGRCIPHAKVCDGTMQCNDGLDESQCTLRKCADGFRKCEDGTCILEHKWCDRSQIEGVVLLMNLVFQFYILFCLINRLECSNSVCISQKFICDGDNDCGDNSDETNDQCKVALCDPPLRFRCSHSKLCLNILQLCNGFNDCGEHDHSDEHLSMCSSFSEYGDCSTDEFKCTNGKCINASLACDRKDDCGDATDEIGCIKQNGKSCSLNSENGGCQHLCNDVQDGYYCHCRDGFTTDPGNPFDCIDIDECKGNNTCTQMCLNTKGSYLCKCVDDYSSGVVIGAMNGKDCRANGEHPLIMVASDDMILQFTLVGSRGRVNAASRRSPSHQQRSINAIEFDPRREFMFWLDTYQKKIFRSSLPKGNQSHEGQELLVNFGDNISPISFAVDYLTGNLYITATASDNKMSEKSALAAAAGRRRKRFSEGIVPEFSSDGNGVIYVTTSDGRYRRTIISGRLQIPTAIVTLPKLGRICFSDSGFEAKIQCADMDGNKRKTIISDLIYSPTTMAIDEGRDNRIYWSDPKYHKVDSCLPDGSRRLTIVRDIRTPWAIDVFENHLFWTSGNPINSGSAVSKESQNLYIQDKFGRSRLTIVASAIDDVHALRIQQRFARDMLRADSSCAKAQCSHLCVELPSDGFRCLCPDGSTQFDDGTCGSARIEELPIPKQCSCQNGGHCLLDGTCDCGDFEGEFCQKPSSVSKQLIGRFGNGAYYALLLMFTMLLCLAVMTALSIFIYKRKSAINKKRLASGEGSSIGGASVVTFHGNVISFSNPVLDVDRQIHQHQHDNTLVEELHSSPIKLPQSREMSDVITTTFTNPVYDSDVLDSFDDDSRRSKLENVDTGKINPVFEEQHKPKN</sequence>
<feature type="disulfide bond" evidence="11">
    <location>
        <begin position="291"/>
        <end position="309"/>
    </location>
</feature>
<comment type="caution">
    <text evidence="17">The sequence shown here is derived from an EMBL/GenBank/DDBJ whole genome shotgun (WGS) entry which is preliminary data.</text>
</comment>
<feature type="disulfide bond" evidence="11">
    <location>
        <begin position="210"/>
        <end position="228"/>
    </location>
</feature>
<evidence type="ECO:0000256" key="9">
    <source>
        <dbReference type="ARBA" id="ARBA00023170"/>
    </source>
</evidence>
<dbReference type="EMBL" id="JABEBT010000136">
    <property type="protein sequence ID" value="KAF7629927.1"/>
    <property type="molecule type" value="Genomic_DNA"/>
</dbReference>
<evidence type="ECO:0000256" key="13">
    <source>
        <dbReference type="SAM" id="MobiDB-lite"/>
    </source>
</evidence>
<dbReference type="CDD" id="cd00054">
    <property type="entry name" value="EGF_CA"/>
    <property type="match status" value="1"/>
</dbReference>
<dbReference type="Pfam" id="PF00057">
    <property type="entry name" value="Ldl_recept_a"/>
    <property type="match status" value="4"/>
</dbReference>
<evidence type="ECO:0000256" key="11">
    <source>
        <dbReference type="PROSITE-ProRule" id="PRU00124"/>
    </source>
</evidence>
<dbReference type="InterPro" id="IPR000033">
    <property type="entry name" value="LDLR_classB_rpt"/>
</dbReference>
<dbReference type="SMART" id="SM00181">
    <property type="entry name" value="EGF"/>
    <property type="match status" value="4"/>
</dbReference>
<feature type="domain" description="EGF-like calcium-binding" evidence="15">
    <location>
        <begin position="395"/>
        <end position="455"/>
    </location>
</feature>
<feature type="domain" description="EGF-like calcium-binding" evidence="15">
    <location>
        <begin position="456"/>
        <end position="500"/>
    </location>
</feature>
<keyword evidence="18" id="KW-1185">Reference proteome</keyword>
<dbReference type="PROSITE" id="PS01187">
    <property type="entry name" value="EGF_CA"/>
    <property type="match status" value="1"/>
</dbReference>
<feature type="domain" description="EGF-like" evidence="16">
    <location>
        <begin position="459"/>
        <end position="500"/>
    </location>
</feature>
<evidence type="ECO:0000256" key="5">
    <source>
        <dbReference type="ARBA" id="ARBA00022737"/>
    </source>
</evidence>
<feature type="repeat" description="LDL-receptor class B" evidence="12">
    <location>
        <begin position="679"/>
        <end position="722"/>
    </location>
</feature>
<dbReference type="Gene3D" id="2.10.25.10">
    <property type="entry name" value="Laminin"/>
    <property type="match status" value="2"/>
</dbReference>
<evidence type="ECO:0008006" key="19">
    <source>
        <dbReference type="Google" id="ProtNLM"/>
    </source>
</evidence>
<dbReference type="InterPro" id="IPR051221">
    <property type="entry name" value="LDLR-related"/>
</dbReference>
<dbReference type="PANTHER" id="PTHR22722">
    <property type="entry name" value="LOW-DENSITY LIPOPROTEIN RECEPTOR-RELATED PROTEIN 2-RELATED"/>
    <property type="match status" value="1"/>
</dbReference>
<feature type="disulfide bond" evidence="11">
    <location>
        <begin position="284"/>
        <end position="296"/>
    </location>
</feature>
<dbReference type="SUPFAM" id="SSF63825">
    <property type="entry name" value="YWTD domain"/>
    <property type="match status" value="1"/>
</dbReference>
<dbReference type="Proteomes" id="UP000605970">
    <property type="component" value="Unassembled WGS sequence"/>
</dbReference>
<dbReference type="InterPro" id="IPR036055">
    <property type="entry name" value="LDL_receptor-like_sf"/>
</dbReference>
<keyword evidence="9" id="KW-0675">Receptor</keyword>
<evidence type="ECO:0000313" key="18">
    <source>
        <dbReference type="Proteomes" id="UP000605970"/>
    </source>
</evidence>
<feature type="disulfide bond" evidence="11">
    <location>
        <begin position="393"/>
        <end position="408"/>
    </location>
</feature>
<dbReference type="InterPro" id="IPR018097">
    <property type="entry name" value="EGF_Ca-bd_CS"/>
</dbReference>
<evidence type="ECO:0000256" key="10">
    <source>
        <dbReference type="ARBA" id="ARBA00023180"/>
    </source>
</evidence>
<dbReference type="PRINTS" id="PR00261">
    <property type="entry name" value="LDLRECEPTOR"/>
</dbReference>
<keyword evidence="2" id="KW-0245">EGF-like domain</keyword>
<evidence type="ECO:0000256" key="6">
    <source>
        <dbReference type="ARBA" id="ARBA00022989"/>
    </source>
</evidence>
<keyword evidence="10" id="KW-0325">Glycoprotein</keyword>
<dbReference type="CDD" id="cd00112">
    <property type="entry name" value="LDLa"/>
    <property type="match status" value="4"/>
</dbReference>
<feature type="domain" description="EGF-like" evidence="16">
    <location>
        <begin position="415"/>
        <end position="455"/>
    </location>
</feature>
<dbReference type="InterPro" id="IPR001881">
    <property type="entry name" value="EGF-like_Ca-bd_dom"/>
</dbReference>
<evidence type="ECO:0000256" key="1">
    <source>
        <dbReference type="ARBA" id="ARBA00004479"/>
    </source>
</evidence>
<feature type="disulfide bond" evidence="11">
    <location>
        <begin position="374"/>
        <end position="386"/>
    </location>
</feature>
<comment type="caution">
    <text evidence="11">Lacks conserved residue(s) required for the propagation of feature annotation.</text>
</comment>
<evidence type="ECO:0000256" key="14">
    <source>
        <dbReference type="SAM" id="Phobius"/>
    </source>
</evidence>
<dbReference type="PROSITE" id="PS51120">
    <property type="entry name" value="LDLRB"/>
    <property type="match status" value="1"/>
</dbReference>
<keyword evidence="6 14" id="KW-1133">Transmembrane helix</keyword>
<evidence type="ECO:0000256" key="3">
    <source>
        <dbReference type="ARBA" id="ARBA00022583"/>
    </source>
</evidence>
<dbReference type="InterPro" id="IPR011042">
    <property type="entry name" value="6-blade_b-propeller_TolB-like"/>
</dbReference>
<dbReference type="GO" id="GO:0043235">
    <property type="term" value="C:receptor complex"/>
    <property type="evidence" value="ECO:0007669"/>
    <property type="project" value="TreeGrafter"/>
</dbReference>
<evidence type="ECO:0000256" key="4">
    <source>
        <dbReference type="ARBA" id="ARBA00022692"/>
    </source>
</evidence>
<evidence type="ECO:0000313" key="17">
    <source>
        <dbReference type="EMBL" id="KAF7629927.1"/>
    </source>
</evidence>
<feature type="disulfide bond" evidence="11">
    <location>
        <begin position="381"/>
        <end position="399"/>
    </location>
</feature>
<dbReference type="GO" id="GO:0005509">
    <property type="term" value="F:calcium ion binding"/>
    <property type="evidence" value="ECO:0007669"/>
    <property type="project" value="InterPro"/>
</dbReference>
<feature type="compositionally biased region" description="Basic and acidic residues" evidence="13">
    <location>
        <begin position="1036"/>
        <end position="1047"/>
    </location>
</feature>
<dbReference type="PROSITE" id="PS50068">
    <property type="entry name" value="LDLRA_2"/>
    <property type="match status" value="5"/>
</dbReference>
<name>A0A8S9ZDZ0_9BILA</name>
<dbReference type="SUPFAM" id="SSF57424">
    <property type="entry name" value="LDL receptor-like module"/>
    <property type="match status" value="4"/>
</dbReference>
<dbReference type="GO" id="GO:0006897">
    <property type="term" value="P:endocytosis"/>
    <property type="evidence" value="ECO:0007669"/>
    <property type="project" value="UniProtKB-KW"/>
</dbReference>
<proteinExistence type="predicted"/>
<evidence type="ECO:0000259" key="16">
    <source>
        <dbReference type="SMART" id="SM00181"/>
    </source>
</evidence>
<evidence type="ECO:0000256" key="12">
    <source>
        <dbReference type="PROSITE-ProRule" id="PRU00461"/>
    </source>
</evidence>
<dbReference type="AlphaFoldDB" id="A0A8S9ZDZ0"/>
<dbReference type="OrthoDB" id="5845080at2759"/>
<dbReference type="SMART" id="SM00179">
    <property type="entry name" value="EGF_CA"/>
    <property type="match status" value="2"/>
</dbReference>
<dbReference type="SMART" id="SM00135">
    <property type="entry name" value="LY"/>
    <property type="match status" value="3"/>
</dbReference>
<dbReference type="Pfam" id="PF00058">
    <property type="entry name" value="Ldl_recept_b"/>
    <property type="match status" value="1"/>
</dbReference>
<keyword evidence="3" id="KW-0254">Endocytosis</keyword>
<dbReference type="InterPro" id="IPR023415">
    <property type="entry name" value="LDLR_class-A_CS"/>
</dbReference>
<keyword evidence="4 14" id="KW-0812">Transmembrane</keyword>
<evidence type="ECO:0000256" key="2">
    <source>
        <dbReference type="ARBA" id="ARBA00022536"/>
    </source>
</evidence>
<comment type="subcellular location">
    <subcellularLocation>
        <location evidence="1">Membrane</location>
        <topology evidence="1">Single-pass type I membrane protein</topology>
    </subcellularLocation>
</comment>
<feature type="transmembrane region" description="Helical" evidence="14">
    <location>
        <begin position="917"/>
        <end position="942"/>
    </location>
</feature>
<keyword evidence="7 14" id="KW-0472">Membrane</keyword>
<dbReference type="GO" id="GO:0005886">
    <property type="term" value="C:plasma membrane"/>
    <property type="evidence" value="ECO:0007669"/>
    <property type="project" value="TreeGrafter"/>
</dbReference>
<accession>A0A8S9ZDZ0</accession>
<feature type="disulfide bond" evidence="11">
    <location>
        <begin position="203"/>
        <end position="215"/>
    </location>
</feature>
<dbReference type="FunFam" id="2.10.25.10:FF:000009">
    <property type="entry name" value="Low-density lipoprotein receptor isoform 1"/>
    <property type="match status" value="1"/>
</dbReference>
<gene>
    <name evidence="17" type="ORF">Mgra_00009058</name>
</gene>
<keyword evidence="8 11" id="KW-1015">Disulfide bond</keyword>
<feature type="region of interest" description="Disordered" evidence="13">
    <location>
        <begin position="1035"/>
        <end position="1063"/>
    </location>
</feature>
<dbReference type="PROSITE" id="PS01209">
    <property type="entry name" value="LDLRA_1"/>
    <property type="match status" value="2"/>
</dbReference>
<dbReference type="Gene3D" id="2.120.10.30">
    <property type="entry name" value="TolB, C-terminal domain"/>
    <property type="match status" value="1"/>
</dbReference>
<dbReference type="InterPro" id="IPR002172">
    <property type="entry name" value="LDrepeatLR_classA_rpt"/>
</dbReference>
<dbReference type="InterPro" id="IPR000742">
    <property type="entry name" value="EGF"/>
</dbReference>